<protein>
    <submittedName>
        <fullName evidence="2">Proline-rich family protein</fullName>
    </submittedName>
</protein>
<gene>
    <name evidence="2" type="ORF">STAS_33756</name>
</gene>
<comment type="caution">
    <text evidence="2">The sequence shown here is derived from an EMBL/GenBank/DDBJ whole genome shotgun (WGS) entry which is preliminary data.</text>
</comment>
<feature type="region of interest" description="Disordered" evidence="1">
    <location>
        <begin position="80"/>
        <end position="383"/>
    </location>
</feature>
<feature type="compositionally biased region" description="Basic and acidic residues" evidence="1">
    <location>
        <begin position="362"/>
        <end position="383"/>
    </location>
</feature>
<dbReference type="PANTHER" id="PTHR31949">
    <property type="entry name" value="GASTRIC MUCIN-LIKE PROTEIN"/>
    <property type="match status" value="1"/>
</dbReference>
<feature type="compositionally biased region" description="Basic residues" evidence="1">
    <location>
        <begin position="780"/>
        <end position="791"/>
    </location>
</feature>
<feature type="compositionally biased region" description="Polar residues" evidence="1">
    <location>
        <begin position="327"/>
        <end position="360"/>
    </location>
</feature>
<keyword evidence="3" id="KW-1185">Reference proteome</keyword>
<organism evidence="2 3">
    <name type="scientific">Striga asiatica</name>
    <name type="common">Asiatic witchweed</name>
    <name type="synonym">Buchnera asiatica</name>
    <dbReference type="NCBI Taxonomy" id="4170"/>
    <lineage>
        <taxon>Eukaryota</taxon>
        <taxon>Viridiplantae</taxon>
        <taxon>Streptophyta</taxon>
        <taxon>Embryophyta</taxon>
        <taxon>Tracheophyta</taxon>
        <taxon>Spermatophyta</taxon>
        <taxon>Magnoliopsida</taxon>
        <taxon>eudicotyledons</taxon>
        <taxon>Gunneridae</taxon>
        <taxon>Pentapetalae</taxon>
        <taxon>asterids</taxon>
        <taxon>lamiids</taxon>
        <taxon>Lamiales</taxon>
        <taxon>Orobanchaceae</taxon>
        <taxon>Buchnereae</taxon>
        <taxon>Striga</taxon>
    </lineage>
</organism>
<sequence length="839" mass="92275">MYRKMSPSPATRMSPHRDLRTENHKRRHSLESGISNRDKEDDLELFNEVRDKERENFLLDSNDNIDDIFSTKFGYFSGHKLGISAPSRGESSDLLNDGGNNRKDYEWLVTPPETPLFRSLDDEAPPQVNRAHTSRPTMERGEESSRSRASSSPHRRSPSPKPSKPFSVTRSSPPSRGHSPPRRSSTPTPRRIISTPSRTRGASPVKTGPKVKAWQSSIPGFSSEKPPNLRVDRPASYMRGSSSPTSGNGRKSISPGASRSIGSSRGSVVSSGDDDQDSLHSVGRDVGVLRKQTRALSRSAPKRSLDLGRQMDRKSPPNMFRPLLSGVPSSTFHASSPHYSAASKYSSITARSNPSTNLRTSGPKDTEINEPKQEDTKIDPFKDHDSYADDDIFVMDQTHDSSDKIDIKISQNPAVDTAGTIMDVKRSDFSDANVPPVNMVVVCSICGLIFNSSQVVVIVDGGPPICHESFTASNNTSFDDFSCARDSSNSKKSTFSASVSSSYDLGGFFSRQTDRRICRQMSGPNSDVGTYRYEMPTVHIRTDSSISGASTYLLHVTSEDGFEEFDKKTCSDPQEQEMCSTSCANTEKDDIFRTQEQLVLEEKNENLTSKFYDSGNDKSLPAQSQASEQDEDVGLRSSCGPNPSSFDGVSEIVNEDADVISDVDAIAQKSCMNEIQEDEDITESIEGFDVSIPGYHIRDESRILSEDTVETKPSSLVTLEEATEAILFCSSIVHSLAYEAADIAINKESPPNEVLRPAVGFLGGPDLKRRDNNMRLRTMRKRSPRVQRARQKKPEMDTKPLSSNAEADANSSPVIVGVRNEVDSVGPAKLESKCNCVIM</sequence>
<feature type="compositionally biased region" description="Low complexity" evidence="1">
    <location>
        <begin position="252"/>
        <end position="271"/>
    </location>
</feature>
<dbReference type="GO" id="GO:0043622">
    <property type="term" value="P:cortical microtubule organization"/>
    <property type="evidence" value="ECO:0007669"/>
    <property type="project" value="TreeGrafter"/>
</dbReference>
<dbReference type="AlphaFoldDB" id="A0A5A7RFU3"/>
<proteinExistence type="predicted"/>
<feature type="compositionally biased region" description="Basic and acidic residues" evidence="1">
    <location>
        <begin position="303"/>
        <end position="315"/>
    </location>
</feature>
<dbReference type="OrthoDB" id="1929779at2759"/>
<feature type="region of interest" description="Disordered" evidence="1">
    <location>
        <begin position="610"/>
        <end position="645"/>
    </location>
</feature>
<name>A0A5A7RFU3_STRAF</name>
<dbReference type="GO" id="GO:0055028">
    <property type="term" value="C:cortical microtubule"/>
    <property type="evidence" value="ECO:0007669"/>
    <property type="project" value="TreeGrafter"/>
</dbReference>
<feature type="region of interest" description="Disordered" evidence="1">
    <location>
        <begin position="1"/>
        <end position="37"/>
    </location>
</feature>
<feature type="compositionally biased region" description="Basic and acidic residues" evidence="1">
    <location>
        <begin position="137"/>
        <end position="146"/>
    </location>
</feature>
<evidence type="ECO:0000313" key="2">
    <source>
        <dbReference type="EMBL" id="GER56054.1"/>
    </source>
</evidence>
<feature type="region of interest" description="Disordered" evidence="1">
    <location>
        <begin position="780"/>
        <end position="812"/>
    </location>
</feature>
<feature type="compositionally biased region" description="Low complexity" evidence="1">
    <location>
        <begin position="164"/>
        <end position="201"/>
    </location>
</feature>
<feature type="compositionally biased region" description="Polar residues" evidence="1">
    <location>
        <begin position="800"/>
        <end position="812"/>
    </location>
</feature>
<dbReference type="PANTHER" id="PTHR31949:SF3">
    <property type="entry name" value="RUN_FYVE DOMAIN PROTEIN"/>
    <property type="match status" value="1"/>
</dbReference>
<dbReference type="Proteomes" id="UP000325081">
    <property type="component" value="Unassembled WGS sequence"/>
</dbReference>
<evidence type="ECO:0000313" key="3">
    <source>
        <dbReference type="Proteomes" id="UP000325081"/>
    </source>
</evidence>
<dbReference type="EMBL" id="BKCP01012403">
    <property type="protein sequence ID" value="GER56054.1"/>
    <property type="molecule type" value="Genomic_DNA"/>
</dbReference>
<evidence type="ECO:0000256" key="1">
    <source>
        <dbReference type="SAM" id="MobiDB-lite"/>
    </source>
</evidence>
<reference evidence="3" key="1">
    <citation type="journal article" date="2019" name="Curr. Biol.">
        <title>Genome Sequence of Striga asiatica Provides Insight into the Evolution of Plant Parasitism.</title>
        <authorList>
            <person name="Yoshida S."/>
            <person name="Kim S."/>
            <person name="Wafula E.K."/>
            <person name="Tanskanen J."/>
            <person name="Kim Y.M."/>
            <person name="Honaas L."/>
            <person name="Yang Z."/>
            <person name="Spallek T."/>
            <person name="Conn C.E."/>
            <person name="Ichihashi Y."/>
            <person name="Cheong K."/>
            <person name="Cui S."/>
            <person name="Der J.P."/>
            <person name="Gundlach H."/>
            <person name="Jiao Y."/>
            <person name="Hori C."/>
            <person name="Ishida J.K."/>
            <person name="Kasahara H."/>
            <person name="Kiba T."/>
            <person name="Kim M.S."/>
            <person name="Koo N."/>
            <person name="Laohavisit A."/>
            <person name="Lee Y.H."/>
            <person name="Lumba S."/>
            <person name="McCourt P."/>
            <person name="Mortimer J.C."/>
            <person name="Mutuku J.M."/>
            <person name="Nomura T."/>
            <person name="Sasaki-Sekimoto Y."/>
            <person name="Seto Y."/>
            <person name="Wang Y."/>
            <person name="Wakatake T."/>
            <person name="Sakakibara H."/>
            <person name="Demura T."/>
            <person name="Yamaguchi S."/>
            <person name="Yoneyama K."/>
            <person name="Manabe R.I."/>
            <person name="Nelson D.C."/>
            <person name="Schulman A.H."/>
            <person name="Timko M.P."/>
            <person name="dePamphilis C.W."/>
            <person name="Choi D."/>
            <person name="Shirasu K."/>
        </authorList>
    </citation>
    <scope>NUCLEOTIDE SEQUENCE [LARGE SCALE GENOMIC DNA]</scope>
    <source>
        <strain evidence="3">cv. UVA1</strain>
    </source>
</reference>
<accession>A0A5A7RFU3</accession>
<feature type="compositionally biased region" description="Polar residues" evidence="1">
    <location>
        <begin position="239"/>
        <end position="251"/>
    </location>
</feature>